<keyword evidence="1 5" id="KW-0489">Methyltransferase</keyword>
<dbReference type="GO" id="GO:0003723">
    <property type="term" value="F:RNA binding"/>
    <property type="evidence" value="ECO:0007669"/>
    <property type="project" value="UniProtKB-UniRule"/>
</dbReference>
<protein>
    <recommendedName>
        <fullName evidence="6">SAM-dependent MTase RsmB/NOP-type domain-containing protein</fullName>
    </recommendedName>
</protein>
<name>A0A2A4SQL9_9DELT</name>
<dbReference type="InterPro" id="IPR029063">
    <property type="entry name" value="SAM-dependent_MTases_sf"/>
</dbReference>
<feature type="binding site" evidence="5">
    <location>
        <position position="219"/>
    </location>
    <ligand>
        <name>S-adenosyl-L-methionine</name>
        <dbReference type="ChEBI" id="CHEBI:59789"/>
    </ligand>
</feature>
<dbReference type="Gene3D" id="3.40.50.150">
    <property type="entry name" value="Vaccinia Virus protein VP39"/>
    <property type="match status" value="1"/>
</dbReference>
<evidence type="ECO:0000259" key="6">
    <source>
        <dbReference type="PROSITE" id="PS51686"/>
    </source>
</evidence>
<evidence type="ECO:0000256" key="2">
    <source>
        <dbReference type="ARBA" id="ARBA00022679"/>
    </source>
</evidence>
<keyword evidence="4 5" id="KW-0694">RNA-binding</keyword>
<dbReference type="EMBL" id="NVSR01000139">
    <property type="protein sequence ID" value="PCI23650.1"/>
    <property type="molecule type" value="Genomic_DNA"/>
</dbReference>
<dbReference type="SUPFAM" id="SSF53335">
    <property type="entry name" value="S-adenosyl-L-methionine-dependent methyltransferases"/>
    <property type="match status" value="1"/>
</dbReference>
<dbReference type="AlphaFoldDB" id="A0A2A4SQL9"/>
<proteinExistence type="inferred from homology"/>
<dbReference type="PRINTS" id="PR02008">
    <property type="entry name" value="RCMTFAMILY"/>
</dbReference>
<sequence>MELATLLKKPFLKGFINANLRGFLRDKETLQQSLQQQALTIQTSHEDWMVQQWRQQFGKKKTAEICHANNQPPTISLLLNPAFDGQALKADLKQQEFSIQENAPNSITLDNPTGLFNTTWAQQGAFLVQDLAFQKIPGLLQSIKKTKVLDACAAPGGKLFHLEWSFSSEIEQLVALEPSEKRLQRLRANKDTFKSKAKLYQMDARNITLEEQFDLAVVDAPCSGTGTLRKHPEIKWSRQKSDFIKNQEIQLAILEGVSKNVTPGGHLLYVTCSIEKEENQDVVEIFLKQRHEEFQLIPFSADLLSPEERTQEGYYQCFPSQRTMGAFAALLQKKK</sequence>
<accession>A0A2A4SQL9</accession>
<feature type="active site" description="Nucleophile" evidence="5">
    <location>
        <position position="272"/>
    </location>
</feature>
<dbReference type="Pfam" id="PF01189">
    <property type="entry name" value="Methyltr_RsmB-F"/>
    <property type="match status" value="1"/>
</dbReference>
<organism evidence="7 8">
    <name type="scientific">SAR324 cluster bacterium</name>
    <dbReference type="NCBI Taxonomy" id="2024889"/>
    <lineage>
        <taxon>Bacteria</taxon>
        <taxon>Deltaproteobacteria</taxon>
        <taxon>SAR324 cluster</taxon>
    </lineage>
</organism>
<evidence type="ECO:0000256" key="5">
    <source>
        <dbReference type="PROSITE-ProRule" id="PRU01023"/>
    </source>
</evidence>
<gene>
    <name evidence="7" type="ORF">COB67_12560</name>
</gene>
<dbReference type="PROSITE" id="PS51686">
    <property type="entry name" value="SAM_MT_RSMB_NOP"/>
    <property type="match status" value="1"/>
</dbReference>
<evidence type="ECO:0000256" key="1">
    <source>
        <dbReference type="ARBA" id="ARBA00022603"/>
    </source>
</evidence>
<feature type="binding site" evidence="5">
    <location>
        <position position="177"/>
    </location>
    <ligand>
        <name>S-adenosyl-L-methionine</name>
        <dbReference type="ChEBI" id="CHEBI:59789"/>
    </ligand>
</feature>
<dbReference type="Pfam" id="PF22458">
    <property type="entry name" value="RsmF-B_ferredox"/>
    <property type="match status" value="1"/>
</dbReference>
<keyword evidence="3 5" id="KW-0949">S-adenosyl-L-methionine</keyword>
<dbReference type="GO" id="GO:0001510">
    <property type="term" value="P:RNA methylation"/>
    <property type="evidence" value="ECO:0007669"/>
    <property type="project" value="InterPro"/>
</dbReference>
<feature type="binding site" evidence="5">
    <location>
        <position position="203"/>
    </location>
    <ligand>
        <name>S-adenosyl-L-methionine</name>
        <dbReference type="ChEBI" id="CHEBI:59789"/>
    </ligand>
</feature>
<dbReference type="InterPro" id="IPR001678">
    <property type="entry name" value="MeTrfase_RsmB-F_NOP2_dom"/>
</dbReference>
<comment type="similarity">
    <text evidence="5">Belongs to the class I-like SAM-binding methyltransferase superfamily. RsmB/NOP family.</text>
</comment>
<dbReference type="CDD" id="cd02440">
    <property type="entry name" value="AdoMet_MTases"/>
    <property type="match status" value="1"/>
</dbReference>
<keyword evidence="2 5" id="KW-0808">Transferase</keyword>
<feature type="domain" description="SAM-dependent MTase RsmB/NOP-type" evidence="6">
    <location>
        <begin position="41"/>
        <end position="334"/>
    </location>
</feature>
<comment type="caution">
    <text evidence="7">The sequence shown here is derived from an EMBL/GenBank/DDBJ whole genome shotgun (WGS) entry which is preliminary data.</text>
</comment>
<dbReference type="InterPro" id="IPR049560">
    <property type="entry name" value="MeTrfase_RsmB-F_NOP2_cat"/>
</dbReference>
<feature type="binding site" evidence="5">
    <location>
        <begin position="152"/>
        <end position="158"/>
    </location>
    <ligand>
        <name>S-adenosyl-L-methionine</name>
        <dbReference type="ChEBI" id="CHEBI:59789"/>
    </ligand>
</feature>
<dbReference type="PANTHER" id="PTHR22807">
    <property type="entry name" value="NOP2 YEAST -RELATED NOL1/NOP2/FMU SUN DOMAIN-CONTAINING"/>
    <property type="match status" value="1"/>
</dbReference>
<dbReference type="Gene3D" id="3.30.70.1170">
    <property type="entry name" value="Sun protein, domain 3"/>
    <property type="match status" value="1"/>
</dbReference>
<dbReference type="InterPro" id="IPR054728">
    <property type="entry name" value="RsmB-like_ferredoxin"/>
</dbReference>
<evidence type="ECO:0000256" key="4">
    <source>
        <dbReference type="ARBA" id="ARBA00022884"/>
    </source>
</evidence>
<evidence type="ECO:0000313" key="7">
    <source>
        <dbReference type="EMBL" id="PCI23650.1"/>
    </source>
</evidence>
<evidence type="ECO:0000313" key="8">
    <source>
        <dbReference type="Proteomes" id="UP000218113"/>
    </source>
</evidence>
<evidence type="ECO:0000256" key="3">
    <source>
        <dbReference type="ARBA" id="ARBA00022691"/>
    </source>
</evidence>
<dbReference type="PANTHER" id="PTHR22807:SF53">
    <property type="entry name" value="RIBOSOMAL RNA SMALL SUBUNIT METHYLTRANSFERASE B-RELATED"/>
    <property type="match status" value="1"/>
</dbReference>
<reference evidence="8" key="1">
    <citation type="submission" date="2017-08" db="EMBL/GenBank/DDBJ databases">
        <title>A dynamic microbial community with high functional redundancy inhabits the cold, oxic subseafloor aquifer.</title>
        <authorList>
            <person name="Tully B.J."/>
            <person name="Wheat C.G."/>
            <person name="Glazer B.T."/>
            <person name="Huber J.A."/>
        </authorList>
    </citation>
    <scope>NUCLEOTIDE SEQUENCE [LARGE SCALE GENOMIC DNA]</scope>
</reference>
<dbReference type="Proteomes" id="UP000218113">
    <property type="component" value="Unassembled WGS sequence"/>
</dbReference>
<dbReference type="InterPro" id="IPR023267">
    <property type="entry name" value="RCMT"/>
</dbReference>
<dbReference type="GO" id="GO:0008173">
    <property type="term" value="F:RNA methyltransferase activity"/>
    <property type="evidence" value="ECO:0007669"/>
    <property type="project" value="InterPro"/>
</dbReference>